<proteinExistence type="predicted"/>
<feature type="signal peptide" evidence="1">
    <location>
        <begin position="1"/>
        <end position="21"/>
    </location>
</feature>
<organism evidence="2 3">
    <name type="scientific">Plasmodium ovale curtisi</name>
    <dbReference type="NCBI Taxonomy" id="864141"/>
    <lineage>
        <taxon>Eukaryota</taxon>
        <taxon>Sar</taxon>
        <taxon>Alveolata</taxon>
        <taxon>Apicomplexa</taxon>
        <taxon>Aconoidasida</taxon>
        <taxon>Haemosporida</taxon>
        <taxon>Plasmodiidae</taxon>
        <taxon>Plasmodium</taxon>
        <taxon>Plasmodium (Plasmodium)</taxon>
    </lineage>
</organism>
<protein>
    <recommendedName>
        <fullName evidence="4">PIR Superfamily Protein</fullName>
    </recommendedName>
</protein>
<dbReference type="AlphaFoldDB" id="A0A1A8WZ40"/>
<evidence type="ECO:0000313" key="3">
    <source>
        <dbReference type="Proteomes" id="UP000078546"/>
    </source>
</evidence>
<dbReference type="Proteomes" id="UP000078546">
    <property type="component" value="Unassembled WGS sequence"/>
</dbReference>
<keyword evidence="1" id="KW-0732">Signal</keyword>
<feature type="chain" id="PRO_5008381196" description="PIR Superfamily Protein" evidence="1">
    <location>
        <begin position="22"/>
        <end position="205"/>
    </location>
</feature>
<name>A0A1A8WZ40_PLAOA</name>
<reference evidence="3" key="1">
    <citation type="submission" date="2016-05" db="EMBL/GenBank/DDBJ databases">
        <authorList>
            <person name="Naeem Raeece"/>
        </authorList>
    </citation>
    <scope>NUCLEOTIDE SEQUENCE [LARGE SCALE GENOMIC DNA]</scope>
</reference>
<evidence type="ECO:0000313" key="2">
    <source>
        <dbReference type="EMBL" id="SBS98239.1"/>
    </source>
</evidence>
<dbReference type="EMBL" id="FLQV01000814">
    <property type="protein sequence ID" value="SBS98239.1"/>
    <property type="molecule type" value="Genomic_DNA"/>
</dbReference>
<evidence type="ECO:0000256" key="1">
    <source>
        <dbReference type="SAM" id="SignalP"/>
    </source>
</evidence>
<sequence>MFRAHLACLFILFHLLSDIKSFPTDYHDKNVLYNCSSLFCSYDKLSNIYENSKIILTELENLLYDVRDEKNMHQSENEYSKKLDLEIKFPNSKDYEDLSYLSPDEEYENESSYSEPVPYITISKMDEEDFEKVIMNDNQYERENLLRRPLTREEELDVTFSRIHDLEEQQRRFKEERRGICDNEETLCTGMVFKKRYSQMESDLG</sequence>
<gene>
    <name evidence="2" type="ORF">POVCU1_044580</name>
</gene>
<accession>A0A1A8WZ40</accession>
<evidence type="ECO:0008006" key="4">
    <source>
        <dbReference type="Google" id="ProtNLM"/>
    </source>
</evidence>